<evidence type="ECO:0000259" key="1">
    <source>
        <dbReference type="Pfam" id="PF01610"/>
    </source>
</evidence>
<dbReference type="Proteomes" id="UP000242219">
    <property type="component" value="Unassembled WGS sequence"/>
</dbReference>
<gene>
    <name evidence="2" type="ORF">BIY37_11925</name>
</gene>
<comment type="caution">
    <text evidence="2">The sequence shown here is derived from an EMBL/GenBank/DDBJ whole genome shotgun (WGS) entry which is preliminary data.</text>
</comment>
<protein>
    <submittedName>
        <fullName evidence="2">ISL3 family transposase</fullName>
    </submittedName>
</protein>
<name>A0A1V6LX57_9BACT</name>
<evidence type="ECO:0000313" key="2">
    <source>
        <dbReference type="EMBL" id="OQD44719.1"/>
    </source>
</evidence>
<organism evidence="2 3">
    <name type="scientific">Candidatus Brocadia sapporoensis</name>
    <dbReference type="NCBI Taxonomy" id="392547"/>
    <lineage>
        <taxon>Bacteria</taxon>
        <taxon>Pseudomonadati</taxon>
        <taxon>Planctomycetota</taxon>
        <taxon>Candidatus Brocadiia</taxon>
        <taxon>Candidatus Brocadiales</taxon>
        <taxon>Candidatus Brocadiaceae</taxon>
        <taxon>Candidatus Brocadia</taxon>
    </lineage>
</organism>
<keyword evidence="3" id="KW-1185">Reference proteome</keyword>
<feature type="domain" description="Transposase IS204/IS1001/IS1096/IS1165 DDE" evidence="1">
    <location>
        <begin position="11"/>
        <end position="73"/>
    </location>
</feature>
<dbReference type="InterPro" id="IPR002560">
    <property type="entry name" value="Transposase_DDE"/>
</dbReference>
<dbReference type="AlphaFoldDB" id="A0A1V6LX57"/>
<sequence length="81" mass="9367">MLYQREIPASWSRLKPFHQSVKMIERHGDSIVSYCNSSNKVSPGLVEGINNKVCVIQRRAYGIKDREYLKLKILSSFLPEL</sequence>
<accession>A0A1V6LX57</accession>
<reference evidence="2 3" key="1">
    <citation type="journal article" date="2016" name="Genome Announc.">
        <title>Draft Genome Sequence of the Anaerobic Ammonium-Oxidizing Bacterium 'Candidatus Brocadia sp. 40'.</title>
        <authorList>
            <person name="Ali M."/>
            <person name="Haroon M.F."/>
            <person name="Narita Y."/>
            <person name="Zhang L."/>
            <person name="Rangel Shaw D."/>
            <person name="Okabe S."/>
            <person name="Saikaly P.E."/>
        </authorList>
    </citation>
    <scope>NUCLEOTIDE SEQUENCE [LARGE SCALE GENOMIC DNA]</scope>
    <source>
        <strain evidence="2 3">40</strain>
    </source>
</reference>
<proteinExistence type="predicted"/>
<dbReference type="Pfam" id="PF01610">
    <property type="entry name" value="DDE_Tnp_ISL3"/>
    <property type="match status" value="1"/>
</dbReference>
<evidence type="ECO:0000313" key="3">
    <source>
        <dbReference type="Proteomes" id="UP000242219"/>
    </source>
</evidence>
<dbReference type="EMBL" id="MJUW02000117">
    <property type="protein sequence ID" value="OQD44719.1"/>
    <property type="molecule type" value="Genomic_DNA"/>
</dbReference>